<dbReference type="PROSITE" id="PS01124">
    <property type="entry name" value="HTH_ARAC_FAMILY_2"/>
    <property type="match status" value="1"/>
</dbReference>
<keyword evidence="1" id="KW-0805">Transcription regulation</keyword>
<dbReference type="SMART" id="SM00342">
    <property type="entry name" value="HTH_ARAC"/>
    <property type="match status" value="1"/>
</dbReference>
<evidence type="ECO:0000256" key="2">
    <source>
        <dbReference type="ARBA" id="ARBA00023125"/>
    </source>
</evidence>
<sequence length="123" mass="14112">MLARLINTQEEGSPPMVECEARVNEIIHYIHENYNSSISLENLSKEFFVSKSRLSQIFKDATGFSIGDYIITYRIKRACSFLQSGMRVQDVSEAVGFRTSTHFIRTFKKRMNCSPGEFAKNSE</sequence>
<evidence type="ECO:0000259" key="4">
    <source>
        <dbReference type="PROSITE" id="PS01124"/>
    </source>
</evidence>
<evidence type="ECO:0000256" key="3">
    <source>
        <dbReference type="ARBA" id="ARBA00023163"/>
    </source>
</evidence>
<dbReference type="SUPFAM" id="SSF46689">
    <property type="entry name" value="Homeodomain-like"/>
    <property type="match status" value="2"/>
</dbReference>
<evidence type="ECO:0000313" key="5">
    <source>
        <dbReference type="EMBL" id="MPN28984.1"/>
    </source>
</evidence>
<dbReference type="PANTHER" id="PTHR43280:SF2">
    <property type="entry name" value="HTH-TYPE TRANSCRIPTIONAL REGULATOR EXSA"/>
    <property type="match status" value="1"/>
</dbReference>
<dbReference type="GO" id="GO:0003700">
    <property type="term" value="F:DNA-binding transcription factor activity"/>
    <property type="evidence" value="ECO:0007669"/>
    <property type="project" value="InterPro"/>
</dbReference>
<comment type="caution">
    <text evidence="5">The sequence shown here is derived from an EMBL/GenBank/DDBJ whole genome shotgun (WGS) entry which is preliminary data.</text>
</comment>
<proteinExistence type="predicted"/>
<protein>
    <submittedName>
        <fullName evidence="5">HTH-type transcriptional regulator YesS</fullName>
    </submittedName>
</protein>
<dbReference type="InterPro" id="IPR009057">
    <property type="entry name" value="Homeodomain-like_sf"/>
</dbReference>
<gene>
    <name evidence="5" type="primary">yesS_6</name>
    <name evidence="5" type="ORF">SDC9_176431</name>
</gene>
<organism evidence="5">
    <name type="scientific">bioreactor metagenome</name>
    <dbReference type="NCBI Taxonomy" id="1076179"/>
    <lineage>
        <taxon>unclassified sequences</taxon>
        <taxon>metagenomes</taxon>
        <taxon>ecological metagenomes</taxon>
    </lineage>
</organism>
<keyword evidence="3" id="KW-0804">Transcription</keyword>
<dbReference type="GO" id="GO:0043565">
    <property type="term" value="F:sequence-specific DNA binding"/>
    <property type="evidence" value="ECO:0007669"/>
    <property type="project" value="InterPro"/>
</dbReference>
<dbReference type="PROSITE" id="PS00041">
    <property type="entry name" value="HTH_ARAC_FAMILY_1"/>
    <property type="match status" value="1"/>
</dbReference>
<dbReference type="EMBL" id="VSSQ01079460">
    <property type="protein sequence ID" value="MPN28984.1"/>
    <property type="molecule type" value="Genomic_DNA"/>
</dbReference>
<dbReference type="InterPro" id="IPR020449">
    <property type="entry name" value="Tscrpt_reg_AraC-type_HTH"/>
</dbReference>
<dbReference type="Pfam" id="PF12833">
    <property type="entry name" value="HTH_18"/>
    <property type="match status" value="1"/>
</dbReference>
<keyword evidence="2" id="KW-0238">DNA-binding</keyword>
<reference evidence="5" key="1">
    <citation type="submission" date="2019-08" db="EMBL/GenBank/DDBJ databases">
        <authorList>
            <person name="Kucharzyk K."/>
            <person name="Murdoch R.W."/>
            <person name="Higgins S."/>
            <person name="Loffler F."/>
        </authorList>
    </citation>
    <scope>NUCLEOTIDE SEQUENCE</scope>
</reference>
<dbReference type="PANTHER" id="PTHR43280">
    <property type="entry name" value="ARAC-FAMILY TRANSCRIPTIONAL REGULATOR"/>
    <property type="match status" value="1"/>
</dbReference>
<dbReference type="InterPro" id="IPR018060">
    <property type="entry name" value="HTH_AraC"/>
</dbReference>
<dbReference type="AlphaFoldDB" id="A0A645GY71"/>
<evidence type="ECO:0000256" key="1">
    <source>
        <dbReference type="ARBA" id="ARBA00023015"/>
    </source>
</evidence>
<accession>A0A645GY71</accession>
<dbReference type="PRINTS" id="PR00032">
    <property type="entry name" value="HTHARAC"/>
</dbReference>
<dbReference type="Gene3D" id="1.10.10.60">
    <property type="entry name" value="Homeodomain-like"/>
    <property type="match status" value="2"/>
</dbReference>
<name>A0A645GY71_9ZZZZ</name>
<feature type="domain" description="HTH araC/xylS-type" evidence="4">
    <location>
        <begin position="24"/>
        <end position="121"/>
    </location>
</feature>
<dbReference type="InterPro" id="IPR018062">
    <property type="entry name" value="HTH_AraC-typ_CS"/>
</dbReference>